<sequence length="53" mass="6227">MTRKYYDVLTTREKKCCHSKATNKSNECAERGSKFSEPKIPYVYTCLNQLTFN</sequence>
<accession>A0A0A9B251</accession>
<name>A0A0A9B251_ARUDO</name>
<reference evidence="1" key="1">
    <citation type="submission" date="2014-09" db="EMBL/GenBank/DDBJ databases">
        <authorList>
            <person name="Magalhaes I.L.F."/>
            <person name="Oliveira U."/>
            <person name="Santos F.R."/>
            <person name="Vidigal T.H.D.A."/>
            <person name="Brescovit A.D."/>
            <person name="Santos A.J."/>
        </authorList>
    </citation>
    <scope>NUCLEOTIDE SEQUENCE</scope>
    <source>
        <tissue evidence="1">Shoot tissue taken approximately 20 cm above the soil surface</tissue>
    </source>
</reference>
<dbReference type="AlphaFoldDB" id="A0A0A9B251"/>
<reference evidence="1" key="2">
    <citation type="journal article" date="2015" name="Data Brief">
        <title>Shoot transcriptome of the giant reed, Arundo donax.</title>
        <authorList>
            <person name="Barrero R.A."/>
            <person name="Guerrero F.D."/>
            <person name="Moolhuijzen P."/>
            <person name="Goolsby J.A."/>
            <person name="Tidwell J."/>
            <person name="Bellgard S.E."/>
            <person name="Bellgard M.I."/>
        </authorList>
    </citation>
    <scope>NUCLEOTIDE SEQUENCE</scope>
    <source>
        <tissue evidence="1">Shoot tissue taken approximately 20 cm above the soil surface</tissue>
    </source>
</reference>
<protein>
    <submittedName>
        <fullName evidence="1">Uncharacterized protein</fullName>
    </submittedName>
</protein>
<dbReference type="EMBL" id="GBRH01244488">
    <property type="protein sequence ID" value="JAD53407.1"/>
    <property type="molecule type" value="Transcribed_RNA"/>
</dbReference>
<evidence type="ECO:0000313" key="1">
    <source>
        <dbReference type="EMBL" id="JAD53407.1"/>
    </source>
</evidence>
<proteinExistence type="predicted"/>
<organism evidence="1">
    <name type="scientific">Arundo donax</name>
    <name type="common">Giant reed</name>
    <name type="synonym">Donax arundinaceus</name>
    <dbReference type="NCBI Taxonomy" id="35708"/>
    <lineage>
        <taxon>Eukaryota</taxon>
        <taxon>Viridiplantae</taxon>
        <taxon>Streptophyta</taxon>
        <taxon>Embryophyta</taxon>
        <taxon>Tracheophyta</taxon>
        <taxon>Spermatophyta</taxon>
        <taxon>Magnoliopsida</taxon>
        <taxon>Liliopsida</taxon>
        <taxon>Poales</taxon>
        <taxon>Poaceae</taxon>
        <taxon>PACMAD clade</taxon>
        <taxon>Arundinoideae</taxon>
        <taxon>Arundineae</taxon>
        <taxon>Arundo</taxon>
    </lineage>
</organism>